<gene>
    <name evidence="2" type="ORF">HMPREF1062_04049</name>
</gene>
<name>I9QBY6_9BACE</name>
<comment type="caution">
    <text evidence="2">The sequence shown here is derived from an EMBL/GenBank/DDBJ whole genome shotgun (WGS) entry which is preliminary data.</text>
</comment>
<keyword evidence="3" id="KW-1185">Reference proteome</keyword>
<keyword evidence="1" id="KW-0175">Coiled coil</keyword>
<sequence>MDYKQRRESILSDFAKAKTDLENLNAEIQAEMDDNVAQMQNLAAKNKELQSLKTDNDSSIKTFSKFLK</sequence>
<feature type="coiled-coil region" evidence="1">
    <location>
        <begin position="7"/>
        <end position="45"/>
    </location>
</feature>
<dbReference type="RefSeq" id="WP_007218226.1">
    <property type="nucleotide sequence ID" value="NZ_JH724088.1"/>
</dbReference>
<dbReference type="AlphaFoldDB" id="I9QBY6"/>
<evidence type="ECO:0000256" key="1">
    <source>
        <dbReference type="SAM" id="Coils"/>
    </source>
</evidence>
<organism evidence="2 3">
    <name type="scientific">Bacteroides cellulosilyticus CL02T12C19</name>
    <dbReference type="NCBI Taxonomy" id="997874"/>
    <lineage>
        <taxon>Bacteria</taxon>
        <taxon>Pseudomonadati</taxon>
        <taxon>Bacteroidota</taxon>
        <taxon>Bacteroidia</taxon>
        <taxon>Bacteroidales</taxon>
        <taxon>Bacteroidaceae</taxon>
        <taxon>Bacteroides</taxon>
    </lineage>
</organism>
<dbReference type="HOGENOM" id="CLU_203004_0_0_10"/>
<accession>I9QBY6</accession>
<dbReference type="Proteomes" id="UP000003741">
    <property type="component" value="Unassembled WGS sequence"/>
</dbReference>
<evidence type="ECO:0000313" key="2">
    <source>
        <dbReference type="EMBL" id="EIY26856.1"/>
    </source>
</evidence>
<evidence type="ECO:0000313" key="3">
    <source>
        <dbReference type="Proteomes" id="UP000003741"/>
    </source>
</evidence>
<proteinExistence type="predicted"/>
<dbReference type="EMBL" id="AGXG01000088">
    <property type="protein sequence ID" value="EIY26856.1"/>
    <property type="molecule type" value="Genomic_DNA"/>
</dbReference>
<dbReference type="PATRIC" id="fig|997874.3.peg.4145"/>
<protein>
    <submittedName>
        <fullName evidence="2">Uncharacterized protein</fullName>
    </submittedName>
</protein>
<reference evidence="2 3" key="1">
    <citation type="submission" date="2012-02" db="EMBL/GenBank/DDBJ databases">
        <title>The Genome Sequence of Bacteroides cellulosilyticus CL02T12C19.</title>
        <authorList>
            <consortium name="The Broad Institute Genome Sequencing Platform"/>
            <person name="Earl A."/>
            <person name="Ward D."/>
            <person name="Feldgarden M."/>
            <person name="Gevers D."/>
            <person name="Zitomersky N.L."/>
            <person name="Coyne M.J."/>
            <person name="Comstock L.E."/>
            <person name="Young S.K."/>
            <person name="Zeng Q."/>
            <person name="Gargeya S."/>
            <person name="Fitzgerald M."/>
            <person name="Haas B."/>
            <person name="Abouelleil A."/>
            <person name="Alvarado L."/>
            <person name="Arachchi H.M."/>
            <person name="Berlin A."/>
            <person name="Chapman S.B."/>
            <person name="Gearin G."/>
            <person name="Goldberg J."/>
            <person name="Griggs A."/>
            <person name="Gujja S."/>
            <person name="Hansen M."/>
            <person name="Heiman D."/>
            <person name="Howarth C."/>
            <person name="Larimer J."/>
            <person name="Lui A."/>
            <person name="MacDonald P.J.P."/>
            <person name="McCowen C."/>
            <person name="Montmayeur A."/>
            <person name="Murphy C."/>
            <person name="Neiman D."/>
            <person name="Pearson M."/>
            <person name="Priest M."/>
            <person name="Roberts A."/>
            <person name="Saif S."/>
            <person name="Shea T."/>
            <person name="Sisk P."/>
            <person name="Stolte C."/>
            <person name="Sykes S."/>
            <person name="Wortman J."/>
            <person name="Nusbaum C."/>
            <person name="Birren B."/>
        </authorList>
    </citation>
    <scope>NUCLEOTIDE SEQUENCE [LARGE SCALE GENOMIC DNA]</scope>
    <source>
        <strain evidence="2 3">CL02T12C19</strain>
    </source>
</reference>